<reference evidence="3 4" key="1">
    <citation type="submission" date="2020-04" db="EMBL/GenBank/DDBJ databases">
        <authorList>
            <person name="Alioto T."/>
            <person name="Alioto T."/>
            <person name="Gomez Garrido J."/>
        </authorList>
    </citation>
    <scope>NUCLEOTIDE SEQUENCE [LARGE SCALE GENOMIC DNA]</scope>
</reference>
<comment type="caution">
    <text evidence="3">The sequence shown here is derived from an EMBL/GenBank/DDBJ whole genome shotgun (WGS) entry which is preliminary data.</text>
</comment>
<feature type="signal peptide" evidence="1">
    <location>
        <begin position="1"/>
        <end position="19"/>
    </location>
</feature>
<sequence>MKFVLVCFVACMVLVGATAQGAAGDCPTICPLHYAPVCGKNSNDEFRTFSNECGMRAQNCNGKNDFVEEKKGAC</sequence>
<protein>
    <recommendedName>
        <fullName evidence="2">Kazal-like domain-containing protein</fullName>
    </recommendedName>
</protein>
<feature type="chain" id="PRO_5035829977" description="Kazal-like domain-containing protein" evidence="1">
    <location>
        <begin position="20"/>
        <end position="74"/>
    </location>
</feature>
<gene>
    <name evidence="3" type="ORF">CLODIP_2_CD07537</name>
</gene>
<accession>A0A8S1DUC5</accession>
<dbReference type="Pfam" id="PF07648">
    <property type="entry name" value="Kazal_2"/>
    <property type="match status" value="1"/>
</dbReference>
<dbReference type="AlphaFoldDB" id="A0A8S1DUC5"/>
<dbReference type="EMBL" id="CADEPI010000311">
    <property type="protein sequence ID" value="CAB3383484.1"/>
    <property type="molecule type" value="Genomic_DNA"/>
</dbReference>
<evidence type="ECO:0000313" key="4">
    <source>
        <dbReference type="Proteomes" id="UP000494165"/>
    </source>
</evidence>
<keyword evidence="1" id="KW-0732">Signal</keyword>
<evidence type="ECO:0000259" key="2">
    <source>
        <dbReference type="PROSITE" id="PS51465"/>
    </source>
</evidence>
<dbReference type="InterPro" id="IPR002350">
    <property type="entry name" value="Kazal_dom"/>
</dbReference>
<organism evidence="3 4">
    <name type="scientific">Cloeon dipterum</name>
    <dbReference type="NCBI Taxonomy" id="197152"/>
    <lineage>
        <taxon>Eukaryota</taxon>
        <taxon>Metazoa</taxon>
        <taxon>Ecdysozoa</taxon>
        <taxon>Arthropoda</taxon>
        <taxon>Hexapoda</taxon>
        <taxon>Insecta</taxon>
        <taxon>Pterygota</taxon>
        <taxon>Palaeoptera</taxon>
        <taxon>Ephemeroptera</taxon>
        <taxon>Pisciforma</taxon>
        <taxon>Baetidae</taxon>
        <taxon>Cloeon</taxon>
    </lineage>
</organism>
<name>A0A8S1DUC5_9INSE</name>
<dbReference type="OrthoDB" id="6614329at2759"/>
<dbReference type="InterPro" id="IPR036058">
    <property type="entry name" value="Kazal_dom_sf"/>
</dbReference>
<proteinExistence type="predicted"/>
<dbReference type="CDD" id="cd00104">
    <property type="entry name" value="KAZAL_FS"/>
    <property type="match status" value="1"/>
</dbReference>
<dbReference type="PROSITE" id="PS51465">
    <property type="entry name" value="KAZAL_2"/>
    <property type="match status" value="1"/>
</dbReference>
<keyword evidence="4" id="KW-1185">Reference proteome</keyword>
<dbReference type="SMART" id="SM00280">
    <property type="entry name" value="KAZAL"/>
    <property type="match status" value="1"/>
</dbReference>
<evidence type="ECO:0000256" key="1">
    <source>
        <dbReference type="SAM" id="SignalP"/>
    </source>
</evidence>
<dbReference type="SUPFAM" id="SSF100895">
    <property type="entry name" value="Kazal-type serine protease inhibitors"/>
    <property type="match status" value="1"/>
</dbReference>
<dbReference type="Proteomes" id="UP000494165">
    <property type="component" value="Unassembled WGS sequence"/>
</dbReference>
<feature type="domain" description="Kazal-like" evidence="2">
    <location>
        <begin position="20"/>
        <end position="74"/>
    </location>
</feature>
<dbReference type="Gene3D" id="3.30.60.30">
    <property type="match status" value="1"/>
</dbReference>
<evidence type="ECO:0000313" key="3">
    <source>
        <dbReference type="EMBL" id="CAB3383484.1"/>
    </source>
</evidence>